<dbReference type="GO" id="GO:0005634">
    <property type="term" value="C:nucleus"/>
    <property type="evidence" value="ECO:0007669"/>
    <property type="project" value="UniProtKB-SubCell"/>
</dbReference>
<dbReference type="PANTHER" id="PTHR22930">
    <property type="match status" value="1"/>
</dbReference>
<evidence type="ECO:0000256" key="1">
    <source>
        <dbReference type="ARBA" id="ARBA00001968"/>
    </source>
</evidence>
<evidence type="ECO:0000256" key="4">
    <source>
        <dbReference type="ARBA" id="ARBA00022722"/>
    </source>
</evidence>
<name>A0A5M6C1I3_9TREE</name>
<evidence type="ECO:0000313" key="9">
    <source>
        <dbReference type="Proteomes" id="UP000322225"/>
    </source>
</evidence>
<dbReference type="Proteomes" id="UP000322225">
    <property type="component" value="Chromosome 10"/>
</dbReference>
<keyword evidence="7" id="KW-0539">Nucleus</keyword>
<keyword evidence="4" id="KW-0540">Nuclease</keyword>
<keyword evidence="9" id="KW-1185">Reference proteome</keyword>
<reference evidence="8" key="2">
    <citation type="submission" date="2024-01" db="EMBL/GenBank/DDBJ databases">
        <title>Comparative genomics of Cryptococcus and Kwoniella reveals pathogenesis evolution and contrasting modes of karyotype evolution via chromosome fusion or intercentromeric recombination.</title>
        <authorList>
            <person name="Coelho M.A."/>
            <person name="David-Palma M."/>
            <person name="Shea T."/>
            <person name="Bowers K."/>
            <person name="McGinley-Smith S."/>
            <person name="Mohammad A.W."/>
            <person name="Gnirke A."/>
            <person name="Yurkov A.M."/>
            <person name="Nowrousian M."/>
            <person name="Sun S."/>
            <person name="Cuomo C.A."/>
            <person name="Heitman J."/>
        </authorList>
    </citation>
    <scope>NUCLEOTIDE SEQUENCE</scope>
    <source>
        <strain evidence="8">CBS 12478</strain>
    </source>
</reference>
<dbReference type="InterPro" id="IPR045249">
    <property type="entry name" value="HARBI1-like"/>
</dbReference>
<dbReference type="GO" id="GO:0016787">
    <property type="term" value="F:hydrolase activity"/>
    <property type="evidence" value="ECO:0007669"/>
    <property type="project" value="UniProtKB-KW"/>
</dbReference>
<keyword evidence="5" id="KW-0479">Metal-binding</keyword>
<dbReference type="GeneID" id="43588391"/>
<dbReference type="OrthoDB" id="2575743at2759"/>
<comment type="cofactor">
    <cofactor evidence="1">
        <name>a divalent metal cation</name>
        <dbReference type="ChEBI" id="CHEBI:60240"/>
    </cofactor>
</comment>
<sequence>MAHGHALDSIASRFGISKGSASLFFDRSLRAITRQQDQHLSWPTVARRQQIKDFVREQFGIPHCIGFIDGTHINLARAPARPEKGAAAFHSRKERYGMLLLAAVDERKRFTFIHYGYSARSSDMRAQQASRLHTDSHNFFNEDEYLLADSGFLCTTNIIPMYRKNVGEEDVTGHRRYFNKKGAKAQVCNEHAFGTDRDDQRVILMIIAACILHNLCISTWQDHITQEELQEVMGDEYAERKRQIDLAGDKDLDEQYRRRERLWKDMLSIDPHPPKGYKRWIRGVSPLHLTV</sequence>
<evidence type="ECO:0000256" key="7">
    <source>
        <dbReference type="ARBA" id="ARBA00023242"/>
    </source>
</evidence>
<dbReference type="PANTHER" id="PTHR22930:SF85">
    <property type="entry name" value="GH03217P-RELATED"/>
    <property type="match status" value="1"/>
</dbReference>
<keyword evidence="6" id="KW-0378">Hydrolase</keyword>
<proteinExistence type="inferred from homology"/>
<dbReference type="GO" id="GO:0004518">
    <property type="term" value="F:nuclease activity"/>
    <property type="evidence" value="ECO:0007669"/>
    <property type="project" value="UniProtKB-KW"/>
</dbReference>
<accession>A0A5M6C1I3</accession>
<dbReference type="GO" id="GO:0046872">
    <property type="term" value="F:metal ion binding"/>
    <property type="evidence" value="ECO:0007669"/>
    <property type="project" value="UniProtKB-KW"/>
</dbReference>
<dbReference type="RefSeq" id="XP_031861489.1">
    <property type="nucleotide sequence ID" value="XM_032004258.1"/>
</dbReference>
<evidence type="ECO:0000256" key="5">
    <source>
        <dbReference type="ARBA" id="ARBA00022723"/>
    </source>
</evidence>
<dbReference type="Pfam" id="PF13359">
    <property type="entry name" value="DDE_Tnp_4"/>
    <property type="match status" value="1"/>
</dbReference>
<dbReference type="AlphaFoldDB" id="A0A5M6C1I3"/>
<reference evidence="8" key="1">
    <citation type="submission" date="2017-08" db="EMBL/GenBank/DDBJ databases">
        <authorList>
            <person name="Cuomo C."/>
            <person name="Billmyre B."/>
            <person name="Heitman J."/>
        </authorList>
    </citation>
    <scope>NUCLEOTIDE SEQUENCE</scope>
    <source>
        <strain evidence="8">CBS 12478</strain>
    </source>
</reference>
<gene>
    <name evidence="8" type="ORF">CI109_105753</name>
</gene>
<dbReference type="KEGG" id="ksn:43588391"/>
<protein>
    <submittedName>
        <fullName evidence="8">Uncharacterized protein</fullName>
    </submittedName>
</protein>
<organism evidence="8 9">
    <name type="scientific">Kwoniella shandongensis</name>
    <dbReference type="NCBI Taxonomy" id="1734106"/>
    <lineage>
        <taxon>Eukaryota</taxon>
        <taxon>Fungi</taxon>
        <taxon>Dikarya</taxon>
        <taxon>Basidiomycota</taxon>
        <taxon>Agaricomycotina</taxon>
        <taxon>Tremellomycetes</taxon>
        <taxon>Tremellales</taxon>
        <taxon>Cryptococcaceae</taxon>
        <taxon>Kwoniella</taxon>
    </lineage>
</organism>
<evidence type="ECO:0000256" key="6">
    <source>
        <dbReference type="ARBA" id="ARBA00022801"/>
    </source>
</evidence>
<evidence type="ECO:0000256" key="3">
    <source>
        <dbReference type="ARBA" id="ARBA00006958"/>
    </source>
</evidence>
<comment type="similarity">
    <text evidence="3">Belongs to the HARBI1 family.</text>
</comment>
<evidence type="ECO:0000313" key="8">
    <source>
        <dbReference type="EMBL" id="WWD21269.1"/>
    </source>
</evidence>
<evidence type="ECO:0000256" key="2">
    <source>
        <dbReference type="ARBA" id="ARBA00004123"/>
    </source>
</evidence>
<comment type="subcellular location">
    <subcellularLocation>
        <location evidence="2">Nucleus</location>
    </subcellularLocation>
</comment>
<dbReference type="InterPro" id="IPR027806">
    <property type="entry name" value="HARBI1_dom"/>
</dbReference>
<dbReference type="EMBL" id="CP144060">
    <property type="protein sequence ID" value="WWD21269.1"/>
    <property type="molecule type" value="Genomic_DNA"/>
</dbReference>